<evidence type="ECO:0000313" key="1">
    <source>
        <dbReference type="EMBL" id="TLD41389.1"/>
    </source>
</evidence>
<dbReference type="AlphaFoldDB" id="A0A533QAM3"/>
<sequence length="47" mass="5646">MDCKVRDIRSNYHFLKVDTKFIPAKTLIYNRFALNHHRSFACSIIFN</sequence>
<proteinExistence type="predicted"/>
<dbReference type="Proteomes" id="UP000319783">
    <property type="component" value="Unassembled WGS sequence"/>
</dbReference>
<reference evidence="1 2" key="1">
    <citation type="submission" date="2019-04" db="EMBL/GenBank/DDBJ databases">
        <title>Genome of a novel bacterium Candidatus Jettenia ecosi reconstructed from metagenome of an anammox bioreactor.</title>
        <authorList>
            <person name="Mardanov A.V."/>
            <person name="Beletsky A.V."/>
            <person name="Ravin N.V."/>
            <person name="Botchkova E.A."/>
            <person name="Litti Y.V."/>
            <person name="Nozhevnikova A.N."/>
        </authorList>
    </citation>
    <scope>NUCLEOTIDE SEQUENCE [LARGE SCALE GENOMIC DNA]</scope>
    <source>
        <strain evidence="1">J2</strain>
    </source>
</reference>
<protein>
    <submittedName>
        <fullName evidence="1">Uncharacterized protein</fullName>
    </submittedName>
</protein>
<dbReference type="EMBL" id="SULG01000050">
    <property type="protein sequence ID" value="TLD41389.1"/>
    <property type="molecule type" value="Genomic_DNA"/>
</dbReference>
<comment type="caution">
    <text evidence="1">The sequence shown here is derived from an EMBL/GenBank/DDBJ whole genome shotgun (WGS) entry which is preliminary data.</text>
</comment>
<evidence type="ECO:0000313" key="2">
    <source>
        <dbReference type="Proteomes" id="UP000319783"/>
    </source>
</evidence>
<accession>A0A533QAM3</accession>
<gene>
    <name evidence="1" type="ORF">JETT_2346</name>
</gene>
<name>A0A533QAM3_9BACT</name>
<organism evidence="1 2">
    <name type="scientific">Candidatus Jettenia ecosi</name>
    <dbReference type="NCBI Taxonomy" id="2494326"/>
    <lineage>
        <taxon>Bacteria</taxon>
        <taxon>Pseudomonadati</taxon>
        <taxon>Planctomycetota</taxon>
        <taxon>Candidatus Brocadiia</taxon>
        <taxon>Candidatus Brocadiales</taxon>
        <taxon>Candidatus Brocadiaceae</taxon>
        <taxon>Candidatus Jettenia</taxon>
    </lineage>
</organism>